<feature type="chain" id="PRO_5039264726" description="DUF7887 domain-containing protein" evidence="2">
    <location>
        <begin position="21"/>
        <end position="143"/>
    </location>
</feature>
<dbReference type="EMBL" id="JABFUD020000025">
    <property type="protein sequence ID" value="KAI5059170.1"/>
    <property type="molecule type" value="Genomic_DNA"/>
</dbReference>
<proteinExistence type="predicted"/>
<name>A0A9D4Z302_ADICA</name>
<organism evidence="4 5">
    <name type="scientific">Adiantum capillus-veneris</name>
    <name type="common">Maidenhair fern</name>
    <dbReference type="NCBI Taxonomy" id="13818"/>
    <lineage>
        <taxon>Eukaryota</taxon>
        <taxon>Viridiplantae</taxon>
        <taxon>Streptophyta</taxon>
        <taxon>Embryophyta</taxon>
        <taxon>Tracheophyta</taxon>
        <taxon>Polypodiopsida</taxon>
        <taxon>Polypodiidae</taxon>
        <taxon>Polypodiales</taxon>
        <taxon>Pteridineae</taxon>
        <taxon>Pteridaceae</taxon>
        <taxon>Vittarioideae</taxon>
        <taxon>Adiantum</taxon>
    </lineage>
</organism>
<dbReference type="OrthoDB" id="1937164at2759"/>
<feature type="domain" description="DUF7887" evidence="3">
    <location>
        <begin position="81"/>
        <end position="136"/>
    </location>
</feature>
<evidence type="ECO:0000259" key="3">
    <source>
        <dbReference type="Pfam" id="PF25397"/>
    </source>
</evidence>
<dbReference type="InterPro" id="IPR057209">
    <property type="entry name" value="DUF7887"/>
</dbReference>
<comment type="caution">
    <text evidence="4">The sequence shown here is derived from an EMBL/GenBank/DDBJ whole genome shotgun (WGS) entry which is preliminary data.</text>
</comment>
<keyword evidence="1" id="KW-0812">Transmembrane</keyword>
<dbReference type="PANTHER" id="PTHR38389:SF1">
    <property type="entry name" value="DNA-DIRECTED RNA POLYMERASE SUBUNIT BETA"/>
    <property type="match status" value="1"/>
</dbReference>
<feature type="transmembrane region" description="Helical" evidence="1">
    <location>
        <begin position="80"/>
        <end position="98"/>
    </location>
</feature>
<accession>A0A9D4Z302</accession>
<keyword evidence="1" id="KW-1133">Transmembrane helix</keyword>
<keyword evidence="5" id="KW-1185">Reference proteome</keyword>
<sequence length="143" mass="15326">MCSVGARELVCSLPLPLSCAVVLPATRAVCIPGGIALLEFKWNSRAGRRLQQRSVVLRAGRGGAEEEGEVKQPSFSFTRLGAQALICVLTLGFLDAGYSGDWSRIGVLSKELESAFRVGAYGVVPFSVILLWLISTSNQRGEL</sequence>
<keyword evidence="2" id="KW-0732">Signal</keyword>
<dbReference type="Proteomes" id="UP000886520">
    <property type="component" value="Chromosome 25"/>
</dbReference>
<evidence type="ECO:0000256" key="2">
    <source>
        <dbReference type="SAM" id="SignalP"/>
    </source>
</evidence>
<dbReference type="AlphaFoldDB" id="A0A9D4Z302"/>
<feature type="signal peptide" evidence="2">
    <location>
        <begin position="1"/>
        <end position="20"/>
    </location>
</feature>
<protein>
    <recommendedName>
        <fullName evidence="3">DUF7887 domain-containing protein</fullName>
    </recommendedName>
</protein>
<evidence type="ECO:0000313" key="4">
    <source>
        <dbReference type="EMBL" id="KAI5059170.1"/>
    </source>
</evidence>
<evidence type="ECO:0000256" key="1">
    <source>
        <dbReference type="SAM" id="Phobius"/>
    </source>
</evidence>
<dbReference type="Pfam" id="PF25397">
    <property type="entry name" value="DUF7887"/>
    <property type="match status" value="1"/>
</dbReference>
<reference evidence="4" key="1">
    <citation type="submission" date="2021-01" db="EMBL/GenBank/DDBJ databases">
        <title>Adiantum capillus-veneris genome.</title>
        <authorList>
            <person name="Fang Y."/>
            <person name="Liao Q."/>
        </authorList>
    </citation>
    <scope>NUCLEOTIDE SEQUENCE</scope>
    <source>
        <strain evidence="4">H3</strain>
        <tissue evidence="4">Leaf</tissue>
    </source>
</reference>
<keyword evidence="1" id="KW-0472">Membrane</keyword>
<dbReference type="PANTHER" id="PTHR38389">
    <property type="entry name" value="DNA-DIRECTED RNA POLYMERASE SUBUNIT BETA"/>
    <property type="match status" value="1"/>
</dbReference>
<feature type="transmembrane region" description="Helical" evidence="1">
    <location>
        <begin position="118"/>
        <end position="135"/>
    </location>
</feature>
<evidence type="ECO:0000313" key="5">
    <source>
        <dbReference type="Proteomes" id="UP000886520"/>
    </source>
</evidence>
<gene>
    <name evidence="4" type="ORF">GOP47_0025489</name>
</gene>